<dbReference type="Proteomes" id="UP001296104">
    <property type="component" value="Unassembled WGS sequence"/>
</dbReference>
<evidence type="ECO:0000256" key="2">
    <source>
        <dbReference type="SAM" id="SignalP"/>
    </source>
</evidence>
<organism evidence="3 4">
    <name type="scientific">Lecanosticta acicola</name>
    <dbReference type="NCBI Taxonomy" id="111012"/>
    <lineage>
        <taxon>Eukaryota</taxon>
        <taxon>Fungi</taxon>
        <taxon>Dikarya</taxon>
        <taxon>Ascomycota</taxon>
        <taxon>Pezizomycotina</taxon>
        <taxon>Dothideomycetes</taxon>
        <taxon>Dothideomycetidae</taxon>
        <taxon>Mycosphaerellales</taxon>
        <taxon>Mycosphaerellaceae</taxon>
        <taxon>Lecanosticta</taxon>
    </lineage>
</organism>
<keyword evidence="2" id="KW-0732">Signal</keyword>
<accession>A0AAI8Z2N1</accession>
<gene>
    <name evidence="3" type="ORF">LECACI_7A006490</name>
</gene>
<feature type="region of interest" description="Disordered" evidence="1">
    <location>
        <begin position="241"/>
        <end position="281"/>
    </location>
</feature>
<feature type="compositionally biased region" description="Acidic residues" evidence="1">
    <location>
        <begin position="266"/>
        <end position="276"/>
    </location>
</feature>
<feature type="chain" id="PRO_5042546448" description="Secreted protein" evidence="2">
    <location>
        <begin position="20"/>
        <end position="497"/>
    </location>
</feature>
<dbReference type="AlphaFoldDB" id="A0AAI8Z2N1"/>
<evidence type="ECO:0000313" key="3">
    <source>
        <dbReference type="EMBL" id="CAK4031332.1"/>
    </source>
</evidence>
<name>A0AAI8Z2N1_9PEZI</name>
<evidence type="ECO:0008006" key="5">
    <source>
        <dbReference type="Google" id="ProtNLM"/>
    </source>
</evidence>
<sequence length="497" mass="55437">MKLIATSIIAAAAFFGANAAPAEAPPAASSSIVTRIFGPEPTGVHDTKVVKVGQVATVKGDGRSCQEWRAKQRGDGVAVPYCAQWDEHSDHKGNYAIIGAQVLRGTCSIWTTYMMLDYVGAKCDVVLNTAGKYVPLEETPYTNDALEPRVALEAGQSPNADKPAVQNVDVDELETENGKACATWDVFGHGGVYEPQCTQWNITREHPQPYRIVSQQLVSGTCHKWTVRFQRDTVIPWCHGDPRDERITKRGDGSSGYTDGLTDPADLMDNDEEDEHPGDSIFNTYTAHPGTSNIEKLEVKDKVCQKWKVKKLDEAPKPPLWYRYHQHFKPECAKWKKGKGYGHQTYNIATVTMHHGNCADDLWDIRERQHYVEPVCSDWLLEDSYAGSDQMDGYTVPWKRREPGVAYCIGECGFWRAFSLKRCPDQPCYVEKHPIGARAAPGVEAVVEKGSDVVTGREGHLKRSLWPVIDYFVYPWFTQAVTDELGNKRSLSGAPQE</sequence>
<evidence type="ECO:0000256" key="1">
    <source>
        <dbReference type="SAM" id="MobiDB-lite"/>
    </source>
</evidence>
<reference evidence="3" key="1">
    <citation type="submission" date="2023-11" db="EMBL/GenBank/DDBJ databases">
        <authorList>
            <person name="Alioto T."/>
            <person name="Alioto T."/>
            <person name="Gomez Garrido J."/>
        </authorList>
    </citation>
    <scope>NUCLEOTIDE SEQUENCE</scope>
</reference>
<dbReference type="EMBL" id="CAVMBE010000047">
    <property type="protein sequence ID" value="CAK4031332.1"/>
    <property type="molecule type" value="Genomic_DNA"/>
</dbReference>
<feature type="compositionally biased region" description="Basic and acidic residues" evidence="1">
    <location>
        <begin position="241"/>
        <end position="252"/>
    </location>
</feature>
<feature type="signal peptide" evidence="2">
    <location>
        <begin position="1"/>
        <end position="19"/>
    </location>
</feature>
<proteinExistence type="predicted"/>
<protein>
    <recommendedName>
        <fullName evidence="5">Secreted protein</fullName>
    </recommendedName>
</protein>
<keyword evidence="4" id="KW-1185">Reference proteome</keyword>
<comment type="caution">
    <text evidence="3">The sequence shown here is derived from an EMBL/GenBank/DDBJ whole genome shotgun (WGS) entry which is preliminary data.</text>
</comment>
<evidence type="ECO:0000313" key="4">
    <source>
        <dbReference type="Proteomes" id="UP001296104"/>
    </source>
</evidence>